<feature type="chain" id="PRO_5044872286" description="FAS1 domain-containing protein" evidence="13">
    <location>
        <begin position="26"/>
        <end position="301"/>
    </location>
</feature>
<dbReference type="AlphaFoldDB" id="A0ABC8V0R8"/>
<dbReference type="Pfam" id="PF02469">
    <property type="entry name" value="Fasciclin"/>
    <property type="match status" value="1"/>
</dbReference>
<evidence type="ECO:0000256" key="10">
    <source>
        <dbReference type="ARBA" id="ARBA00024686"/>
    </source>
</evidence>
<evidence type="ECO:0000256" key="5">
    <source>
        <dbReference type="ARBA" id="ARBA00022729"/>
    </source>
</evidence>
<evidence type="ECO:0000313" key="16">
    <source>
        <dbReference type="Proteomes" id="UP001642360"/>
    </source>
</evidence>
<keyword evidence="3" id="KW-1003">Cell membrane</keyword>
<feature type="signal peptide" evidence="13">
    <location>
        <begin position="1"/>
        <end position="25"/>
    </location>
</feature>
<dbReference type="PANTHER" id="PTHR32382">
    <property type="entry name" value="FASCICLIN-LIKE ARABINOGALACTAN PROTEIN"/>
    <property type="match status" value="1"/>
</dbReference>
<feature type="region of interest" description="Disordered" evidence="11">
    <location>
        <begin position="179"/>
        <end position="275"/>
    </location>
</feature>
<keyword evidence="5 13" id="KW-0732">Signal</keyword>
<keyword evidence="9" id="KW-0449">Lipoprotein</keyword>
<feature type="compositionally biased region" description="Low complexity" evidence="11">
    <location>
        <begin position="179"/>
        <end position="189"/>
    </location>
</feature>
<evidence type="ECO:0000256" key="2">
    <source>
        <dbReference type="ARBA" id="ARBA00007843"/>
    </source>
</evidence>
<dbReference type="InterPro" id="IPR036378">
    <property type="entry name" value="FAS1_dom_sf"/>
</dbReference>
<evidence type="ECO:0000256" key="11">
    <source>
        <dbReference type="SAM" id="MobiDB-lite"/>
    </source>
</evidence>
<dbReference type="PANTHER" id="PTHR32382:SF78">
    <property type="entry name" value="MUCIN-1-LIKE"/>
    <property type="match status" value="1"/>
</dbReference>
<proteinExistence type="inferred from homology"/>
<evidence type="ECO:0000256" key="3">
    <source>
        <dbReference type="ARBA" id="ARBA00022475"/>
    </source>
</evidence>
<comment type="subcellular location">
    <subcellularLocation>
        <location evidence="1">Cell membrane</location>
        <topology evidence="1">Lipid-anchor</topology>
        <topology evidence="1">GPI-anchor</topology>
    </subcellularLocation>
</comment>
<evidence type="ECO:0000256" key="4">
    <source>
        <dbReference type="ARBA" id="ARBA00022622"/>
    </source>
</evidence>
<reference evidence="15 16" key="1">
    <citation type="submission" date="2024-02" db="EMBL/GenBank/DDBJ databases">
        <authorList>
            <person name="Vignale AGUSTIN F."/>
            <person name="Sosa J E."/>
            <person name="Modenutti C."/>
        </authorList>
    </citation>
    <scope>NUCLEOTIDE SEQUENCE [LARGE SCALE GENOMIC DNA]</scope>
</reference>
<keyword evidence="16" id="KW-1185">Reference proteome</keyword>
<evidence type="ECO:0000256" key="6">
    <source>
        <dbReference type="ARBA" id="ARBA00022974"/>
    </source>
</evidence>
<dbReference type="Gene3D" id="2.30.180.10">
    <property type="entry name" value="FAS1 domain"/>
    <property type="match status" value="1"/>
</dbReference>
<comment type="caution">
    <text evidence="15">The sequence shown here is derived from an EMBL/GenBank/DDBJ whole genome shotgun (WGS) entry which is preliminary data.</text>
</comment>
<comment type="function">
    <text evidence="10">May be a cell surface adhesion protein.</text>
</comment>
<keyword evidence="6" id="KW-0654">Proteoglycan</keyword>
<dbReference type="EMBL" id="CAUOFW020009724">
    <property type="protein sequence ID" value="CAK9186864.1"/>
    <property type="molecule type" value="Genomic_DNA"/>
</dbReference>
<sequence>MNYTHTLSLLFSFFLVLNIFNFANAFNITKLLEQYSDFSTFNNYLTQTQLAGEINSRQTITVLVVDNDNISPISGKPVDLLKQIMSVHVILDYYDVKKLQSLPNKTSILTTLFQSSGTASGELGFLNVTDLSTGSVAIGSADKGATLGATLVKSIAAQPYNVSVLQISTIIIPLGIENSKSNSSSNSTSPPSPVTAASPGKSETPTPAKSPATAPPKSSKAPAPSDAASDAPSNAEAPTKADTPSAAPGSPPVPDAPTAGTPAADAPAADNSSPSVGTAIGLGLGGVVMIILSTLCLTVMN</sequence>
<dbReference type="GO" id="GO:0098552">
    <property type="term" value="C:side of membrane"/>
    <property type="evidence" value="ECO:0007669"/>
    <property type="project" value="UniProtKB-KW"/>
</dbReference>
<dbReference type="FunFam" id="2.30.180.10:FF:000015">
    <property type="entry name" value="Fasciclin-like arabinogalactan protein 3"/>
    <property type="match status" value="1"/>
</dbReference>
<keyword evidence="4" id="KW-0336">GPI-anchor</keyword>
<evidence type="ECO:0000256" key="8">
    <source>
        <dbReference type="ARBA" id="ARBA00023180"/>
    </source>
</evidence>
<keyword evidence="8" id="KW-0325">Glycoprotein</keyword>
<dbReference type="PROSITE" id="PS50213">
    <property type="entry name" value="FAS1"/>
    <property type="match status" value="1"/>
</dbReference>
<dbReference type="InterPro" id="IPR000782">
    <property type="entry name" value="FAS1_domain"/>
</dbReference>
<evidence type="ECO:0000256" key="13">
    <source>
        <dbReference type="SAM" id="SignalP"/>
    </source>
</evidence>
<evidence type="ECO:0000256" key="1">
    <source>
        <dbReference type="ARBA" id="ARBA00004609"/>
    </source>
</evidence>
<keyword evidence="12" id="KW-0812">Transmembrane</keyword>
<feature type="compositionally biased region" description="Low complexity" evidence="11">
    <location>
        <begin position="202"/>
        <end position="238"/>
    </location>
</feature>
<dbReference type="Proteomes" id="UP001642360">
    <property type="component" value="Unassembled WGS sequence"/>
</dbReference>
<organism evidence="15 16">
    <name type="scientific">Ilex paraguariensis</name>
    <name type="common">yerba mate</name>
    <dbReference type="NCBI Taxonomy" id="185542"/>
    <lineage>
        <taxon>Eukaryota</taxon>
        <taxon>Viridiplantae</taxon>
        <taxon>Streptophyta</taxon>
        <taxon>Embryophyta</taxon>
        <taxon>Tracheophyta</taxon>
        <taxon>Spermatophyta</taxon>
        <taxon>Magnoliopsida</taxon>
        <taxon>eudicotyledons</taxon>
        <taxon>Gunneridae</taxon>
        <taxon>Pentapetalae</taxon>
        <taxon>asterids</taxon>
        <taxon>campanulids</taxon>
        <taxon>Aquifoliales</taxon>
        <taxon>Aquifoliaceae</taxon>
        <taxon>Ilex</taxon>
    </lineage>
</organism>
<dbReference type="SUPFAM" id="SSF82153">
    <property type="entry name" value="FAS1 domain"/>
    <property type="match status" value="1"/>
</dbReference>
<protein>
    <recommendedName>
        <fullName evidence="14">FAS1 domain-containing protein</fullName>
    </recommendedName>
</protein>
<keyword evidence="7 12" id="KW-0472">Membrane</keyword>
<gene>
    <name evidence="15" type="ORF">ILEXP_LOCUS57367</name>
</gene>
<feature type="domain" description="FAS1" evidence="14">
    <location>
        <begin position="25"/>
        <end position="171"/>
    </location>
</feature>
<feature type="compositionally biased region" description="Low complexity" evidence="11">
    <location>
        <begin position="256"/>
        <end position="275"/>
    </location>
</feature>
<feature type="transmembrane region" description="Helical" evidence="12">
    <location>
        <begin position="279"/>
        <end position="300"/>
    </location>
</feature>
<dbReference type="InterPro" id="IPR033254">
    <property type="entry name" value="Plant_FLA"/>
</dbReference>
<evidence type="ECO:0000256" key="12">
    <source>
        <dbReference type="SAM" id="Phobius"/>
    </source>
</evidence>
<accession>A0ABC8V0R8</accession>
<evidence type="ECO:0000313" key="15">
    <source>
        <dbReference type="EMBL" id="CAK9186864.1"/>
    </source>
</evidence>
<evidence type="ECO:0000259" key="14">
    <source>
        <dbReference type="PROSITE" id="PS50213"/>
    </source>
</evidence>
<comment type="similarity">
    <text evidence="2">Belongs to the fasciclin-like AGP family.</text>
</comment>
<evidence type="ECO:0000256" key="7">
    <source>
        <dbReference type="ARBA" id="ARBA00023136"/>
    </source>
</evidence>
<dbReference type="GO" id="GO:0005886">
    <property type="term" value="C:plasma membrane"/>
    <property type="evidence" value="ECO:0007669"/>
    <property type="project" value="UniProtKB-SubCell"/>
</dbReference>
<name>A0ABC8V0R8_9AQUA</name>
<evidence type="ECO:0000256" key="9">
    <source>
        <dbReference type="ARBA" id="ARBA00023288"/>
    </source>
</evidence>
<keyword evidence="12" id="KW-1133">Transmembrane helix</keyword>